<dbReference type="Proteomes" id="UP000244655">
    <property type="component" value="Plasmid pl29"/>
</dbReference>
<dbReference type="InterPro" id="IPR025669">
    <property type="entry name" value="AAA_dom"/>
</dbReference>
<evidence type="ECO:0000313" key="2">
    <source>
        <dbReference type="EMBL" id="AWG43338.1"/>
    </source>
</evidence>
<dbReference type="Pfam" id="PF13614">
    <property type="entry name" value="AAA_31"/>
    <property type="match status" value="1"/>
</dbReference>
<dbReference type="EMBL" id="CP025787">
    <property type="protein sequence ID" value="AWG43338.1"/>
    <property type="molecule type" value="Genomic_DNA"/>
</dbReference>
<organism evidence="2 3">
    <name type="scientific">Candidatus Borreliella tachyglossi</name>
    <dbReference type="NCBI Taxonomy" id="1964448"/>
    <lineage>
        <taxon>Bacteria</taxon>
        <taxon>Pseudomonadati</taxon>
        <taxon>Spirochaetota</taxon>
        <taxon>Spirochaetia</taxon>
        <taxon>Spirochaetales</taxon>
        <taxon>Borreliaceae</taxon>
        <taxon>Borreliella</taxon>
    </lineage>
</organism>
<dbReference type="Gene3D" id="3.40.50.300">
    <property type="entry name" value="P-loop containing nucleotide triphosphate hydrolases"/>
    <property type="match status" value="1"/>
</dbReference>
<proteinExistence type="predicted"/>
<geneLocation type="plasmid" evidence="2 3">
    <name>pl29</name>
</geneLocation>
<dbReference type="PANTHER" id="PTHR13696:SF99">
    <property type="entry name" value="COBYRINIC ACID AC-DIAMIDE SYNTHASE"/>
    <property type="match status" value="1"/>
</dbReference>
<reference evidence="2 3" key="1">
    <citation type="submission" date="2018-01" db="EMBL/GenBank/DDBJ databases">
        <title>Genome sequence of Borrelia tachyglossi.</title>
        <authorList>
            <person name="Gofton A.W."/>
        </authorList>
    </citation>
    <scope>NUCLEOTIDE SEQUENCE [LARGE SCALE GENOMIC DNA]</scope>
    <source>
        <strain evidence="2 3">Bc-F10-1268</strain>
        <plasmid evidence="2 3">pl29</plasmid>
    </source>
</reference>
<dbReference type="SUPFAM" id="SSF52540">
    <property type="entry name" value="P-loop containing nucleoside triphosphate hydrolases"/>
    <property type="match status" value="1"/>
</dbReference>
<dbReference type="AlphaFoldDB" id="A0A2S1LYG1"/>
<dbReference type="PANTHER" id="PTHR13696">
    <property type="entry name" value="P-LOOP CONTAINING NUCLEOSIDE TRIPHOSPHATE HYDROLASE"/>
    <property type="match status" value="1"/>
</dbReference>
<gene>
    <name evidence="2" type="ORF">CR532_04890</name>
</gene>
<keyword evidence="3" id="KW-1185">Reference proteome</keyword>
<keyword evidence="2" id="KW-0614">Plasmid</keyword>
<evidence type="ECO:0000313" key="3">
    <source>
        <dbReference type="Proteomes" id="UP000244655"/>
    </source>
</evidence>
<name>A0A2S1LYG1_9SPIR</name>
<dbReference type="CDD" id="cd02042">
    <property type="entry name" value="ParAB_family"/>
    <property type="match status" value="1"/>
</dbReference>
<accession>A0A2S1LYG1</accession>
<dbReference type="RefSeq" id="WP_108729734.1">
    <property type="nucleotide sequence ID" value="NZ_CP025787.1"/>
</dbReference>
<dbReference type="OrthoDB" id="350224at2"/>
<feature type="domain" description="AAA" evidence="1">
    <location>
        <begin position="6"/>
        <end position="175"/>
    </location>
</feature>
<evidence type="ECO:0000259" key="1">
    <source>
        <dbReference type="Pfam" id="PF13614"/>
    </source>
</evidence>
<protein>
    <submittedName>
        <fullName evidence="2">Chromosome partitioning protein ParA</fullName>
    </submittedName>
</protein>
<dbReference type="InterPro" id="IPR027417">
    <property type="entry name" value="P-loop_NTPase"/>
</dbReference>
<dbReference type="InterPro" id="IPR050678">
    <property type="entry name" value="DNA_Partitioning_ATPase"/>
</dbReference>
<sequence>MDIKKTKVITIASAKGGVGKSTSSLVFSTLLSRDHEVLLIDLDTQASCTSYYYDKLKEQNIDITQTNIYKVLIASLNINNAIVNINDNLDFLGSYIELHKFVRENLPLKERILKEFLLDLNIQYDYVILDTNPSLDATLGNALICSNYCIVPMTAEKWAVESLELLKYYVRELRIKNMSIFLLSTRFKNNNSHKELLEHIKHDENFLGTVHEREDLNKRIANNTGFDLSKDYIKEYEQSLINFINKIKVVR</sequence>